<dbReference type="Pfam" id="PF13692">
    <property type="entry name" value="Glyco_trans_1_4"/>
    <property type="match status" value="1"/>
</dbReference>
<dbReference type="SUPFAM" id="SSF53756">
    <property type="entry name" value="UDP-Glycosyltransferase/glycogen phosphorylase"/>
    <property type="match status" value="1"/>
</dbReference>
<dbReference type="EMBL" id="QKWH01000002">
    <property type="protein sequence ID" value="PZR54257.1"/>
    <property type="molecule type" value="Genomic_DNA"/>
</dbReference>
<evidence type="ECO:0000256" key="1">
    <source>
        <dbReference type="SAM" id="MobiDB-lite"/>
    </source>
</evidence>
<dbReference type="Gene3D" id="3.40.50.2000">
    <property type="entry name" value="Glycogen Phosphorylase B"/>
    <property type="match status" value="1"/>
</dbReference>
<reference evidence="2 3" key="1">
    <citation type="submission" date="2018-06" db="EMBL/GenBank/DDBJ databases">
        <title>Whole genome sequencing of a novel hydrocarbon degrading bacterial strain, PW21 isolated from oil contaminated produced water sample.</title>
        <authorList>
            <person name="Nagkirti P."/>
            <person name="Shaikh A."/>
            <person name="Gowdaman V."/>
            <person name="Engineer A.E."/>
            <person name="Dagar S."/>
            <person name="Dhakephalkar P.K."/>
        </authorList>
    </citation>
    <scope>NUCLEOTIDE SEQUENCE [LARGE SCALE GENOMIC DNA]</scope>
    <source>
        <strain evidence="2 3">PW21</strain>
    </source>
</reference>
<dbReference type="Proteomes" id="UP000248783">
    <property type="component" value="Unassembled WGS sequence"/>
</dbReference>
<evidence type="ECO:0000313" key="2">
    <source>
        <dbReference type="EMBL" id="PZR54257.1"/>
    </source>
</evidence>
<dbReference type="AlphaFoldDB" id="A0A2W5WSC1"/>
<dbReference type="PANTHER" id="PTHR12526">
    <property type="entry name" value="GLYCOSYLTRANSFERASE"/>
    <property type="match status" value="1"/>
</dbReference>
<proteinExistence type="predicted"/>
<dbReference type="CDD" id="cd03801">
    <property type="entry name" value="GT4_PimA-like"/>
    <property type="match status" value="1"/>
</dbReference>
<organism evidence="2 3">
    <name type="scientific">Xylanimonas oleitrophica</name>
    <dbReference type="NCBI Taxonomy" id="2607479"/>
    <lineage>
        <taxon>Bacteria</taxon>
        <taxon>Bacillati</taxon>
        <taxon>Actinomycetota</taxon>
        <taxon>Actinomycetes</taxon>
        <taxon>Micrococcales</taxon>
        <taxon>Promicromonosporaceae</taxon>
        <taxon>Xylanimonas</taxon>
    </lineage>
</organism>
<gene>
    <name evidence="2" type="ORF">DNL40_04920</name>
</gene>
<dbReference type="GO" id="GO:0016740">
    <property type="term" value="F:transferase activity"/>
    <property type="evidence" value="ECO:0007669"/>
    <property type="project" value="UniProtKB-KW"/>
</dbReference>
<feature type="region of interest" description="Disordered" evidence="1">
    <location>
        <begin position="374"/>
        <end position="395"/>
    </location>
</feature>
<sequence>MTTAPGRTARPGAAAGPGPTARPRHLQVYRDLRTAHLERALSLPPADLLYLRTRYDFDPTLAARVPHARVGLAGAVAHVLRHGYASVEVNEPAALESARLAGLVVVAVRLRDALTGRRTAVVTYAIGNVDPRTVPAPHGWWPRLGRRLDLALARWAWRRCDRVVLGTDAAGELYPAAFGPPGRRAHTRTVLALPSPCTCPGGRAKAERSLLFVGDLSPRKGFDHVLAAWPVVRERHDDARLVVVGRGELTGRAAALAAADDRVTFLPDPARDVVHRELDRACVLVLPSQRHGAWREQVGLPVVEGLAHGCTVVTTDETGLAAWLSAHGHRVVPAARTASDLPGALVGALAVPLRPGVVLGALPAHDARLAAGRWLRDGGTPGGAGEPPRRRVQPG</sequence>
<comment type="caution">
    <text evidence="2">The sequence shown here is derived from an EMBL/GenBank/DDBJ whole genome shotgun (WGS) entry which is preliminary data.</text>
</comment>
<protein>
    <submittedName>
        <fullName evidence="2">Glycosyl transferase family 1</fullName>
    </submittedName>
</protein>
<feature type="compositionally biased region" description="Low complexity" evidence="1">
    <location>
        <begin position="1"/>
        <end position="21"/>
    </location>
</feature>
<feature type="region of interest" description="Disordered" evidence="1">
    <location>
        <begin position="1"/>
        <end position="23"/>
    </location>
</feature>
<evidence type="ECO:0000313" key="3">
    <source>
        <dbReference type="Proteomes" id="UP000248783"/>
    </source>
</evidence>
<name>A0A2W5WSC1_9MICO</name>
<keyword evidence="2" id="KW-0808">Transferase</keyword>
<keyword evidence="3" id="KW-1185">Reference proteome</keyword>
<accession>A0A2W5WSC1</accession>